<evidence type="ECO:0000256" key="7">
    <source>
        <dbReference type="ARBA" id="ARBA00022840"/>
    </source>
</evidence>
<sequence length="1314" mass="143580">MSSEEMEANGGIHSNKGGTSIKARKNTSLKNEGNKGEEVKPIIPFYKLFSFADRIDIILIIIGTIGAIGNGISIPLFAVLFGNFANSFGNNSKSTNHLFIDEVSMVSLDFVYLGIGMCVGSALQVICWMITGERQTSRIRNLYLKTILRQEIAFFDKEINTGEVVERISSDTFIIQKAIGEKVGKFIQLVTSFVGGFIIAFFRGWLLSLVMMVSIPLVIVSGALIGKVVGKASSRGQAAYAEAAITVEQTINSMRTVASFNGEKQAIDKYNKSLDKAATTNIRQGFTSGLGIGIVLASMFCTYSLGIWYGGSLILKNGYDGGKVINIILIILSSSMSLGQASESIVAFSAGQATGYKMFQIINRKPEIDSFDDFGKTMDDIRGDIELKNVVFSYPTRANEKIFSGFSLSINSGMSIALVGESGSGKSTVISLIERFYDPQSGQVLIDGINLKKFQLRWIRKKIGLVNQEPVLFPSSIRENIAYGKDEATLQEIKVAAKLANASKFIEKMPQGFDTNVGDHGTQLSGGQKQRLAIARAILKDPRILLLDEATSALDAKSERVVQEALDKVMKNRTTIIVAHRLITVKNADMIVVIHQGSIVEKGSHSELIHNPNGAYSQLVRLQEGNRYSNINDLKKSHSLRRHSSLKNPSAHRPFSRNSSLRRHTSLKESLQDRSISRNSSMRDANQFSLVPTGLYSFVSTDILRSQEQEQEHEQDQNHKPTPRLEVPIRRLAILSKPEIPIIILGVILAIIEGLIMPIFGFILSGSISSFYESPSRLKKEISFWALMFLIFAFVSLITIPVKSYLFAVVGSRLVKRVRTMCFNKVIHMEVGFFEKSDNTSGAIGARLSTDAAAVKSLVDDFLNFIVRSISTLVAGLVIAFTASWQLSLVVVALVPILVLNGYIQMNSLKGFSEDAKVMYEDASQVANDAVGNIRTVVSFTAEEKVMELYKMKCEVPMKSGIREGFVSGIGYGVSFFLLYCSHATIFFVGAKLVIAGNISFADIFKVFFALTLASSGISSSSSLAPDTTKFKCAVASVFAILDGKSKIDSNDNSGIILEQVKGSIEFRQVNFTYPTRPTIQIFKDVNFKVHCGKVTALVGESGCGKSTAISLLQRFYDPDSGHIFLDGIDTKEVNLKWLRQQIGLVSQDPVLFNDTIRANIAYGGKEGEATESDIIASAEFANAHRFISGLEQGYDTIVGERGIQLSGGQKQRVAIARAILKEPKILLLDEATSALDAESERVVQDALERVMVDRTTIVVAHRLSTIKGADMIAVVKDGSIVEQGKHDSLINIKNGAYASLVSLHASVPDSAGI</sequence>
<evidence type="ECO:0000256" key="4">
    <source>
        <dbReference type="ARBA" id="ARBA00022692"/>
    </source>
</evidence>
<dbReference type="SMART" id="SM00382">
    <property type="entry name" value="AAA"/>
    <property type="match status" value="2"/>
</dbReference>
<dbReference type="Proteomes" id="UP000036987">
    <property type="component" value="Unassembled WGS sequence"/>
</dbReference>
<evidence type="ECO:0000256" key="3">
    <source>
        <dbReference type="ARBA" id="ARBA00022448"/>
    </source>
</evidence>
<evidence type="ECO:0000256" key="1">
    <source>
        <dbReference type="ARBA" id="ARBA00004651"/>
    </source>
</evidence>
<evidence type="ECO:0000256" key="2">
    <source>
        <dbReference type="ARBA" id="ARBA00007577"/>
    </source>
</evidence>
<name>A0A0K9PSY2_ZOSMR</name>
<dbReference type="Gene3D" id="1.20.1560.10">
    <property type="entry name" value="ABC transporter type 1, transmembrane domain"/>
    <property type="match status" value="1"/>
</dbReference>
<feature type="transmembrane region" description="Helical" evidence="12">
    <location>
        <begin position="290"/>
        <end position="309"/>
    </location>
</feature>
<dbReference type="OMA" id="QFMATFV"/>
<keyword evidence="6" id="KW-0547">Nucleotide-binding</keyword>
<dbReference type="InterPro" id="IPR036640">
    <property type="entry name" value="ABC1_TM_sf"/>
</dbReference>
<feature type="compositionally biased region" description="Basic and acidic residues" evidence="11">
    <location>
        <begin position="666"/>
        <end position="676"/>
    </location>
</feature>
<keyword evidence="16" id="KW-1185">Reference proteome</keyword>
<organism evidence="15 16">
    <name type="scientific">Zostera marina</name>
    <name type="common">Eelgrass</name>
    <dbReference type="NCBI Taxonomy" id="29655"/>
    <lineage>
        <taxon>Eukaryota</taxon>
        <taxon>Viridiplantae</taxon>
        <taxon>Streptophyta</taxon>
        <taxon>Embryophyta</taxon>
        <taxon>Tracheophyta</taxon>
        <taxon>Spermatophyta</taxon>
        <taxon>Magnoliopsida</taxon>
        <taxon>Liliopsida</taxon>
        <taxon>Zosteraceae</taxon>
        <taxon>Zostera</taxon>
    </lineage>
</organism>
<feature type="domain" description="ABC transporter" evidence="13">
    <location>
        <begin position="1065"/>
        <end position="1303"/>
    </location>
</feature>
<dbReference type="InterPro" id="IPR003439">
    <property type="entry name" value="ABC_transporter-like_ATP-bd"/>
</dbReference>
<proteinExistence type="inferred from homology"/>
<keyword evidence="4 12" id="KW-0812">Transmembrane</keyword>
<keyword evidence="9 12" id="KW-0472">Membrane</keyword>
<dbReference type="FunFam" id="1.20.1560.10:FF:000102">
    <property type="entry name" value="ABC multidrug transporter Mdr1"/>
    <property type="match status" value="1"/>
</dbReference>
<dbReference type="PANTHER" id="PTHR43394:SF16">
    <property type="entry name" value="ABC TRANSPORTER B FAMILY MEMBER 4-LIKE ISOFORM X1"/>
    <property type="match status" value="1"/>
</dbReference>
<dbReference type="Gene3D" id="3.40.50.300">
    <property type="entry name" value="P-loop containing nucleotide triphosphate hydrolases"/>
    <property type="match status" value="2"/>
</dbReference>
<dbReference type="GO" id="GO:0005886">
    <property type="term" value="C:plasma membrane"/>
    <property type="evidence" value="ECO:0007669"/>
    <property type="project" value="UniProtKB-SubCell"/>
</dbReference>
<feature type="transmembrane region" description="Helical" evidence="12">
    <location>
        <begin position="966"/>
        <end position="989"/>
    </location>
</feature>
<dbReference type="GO" id="GO:0055085">
    <property type="term" value="P:transmembrane transport"/>
    <property type="evidence" value="ECO:0000318"/>
    <property type="project" value="GO_Central"/>
</dbReference>
<dbReference type="Pfam" id="PF00005">
    <property type="entry name" value="ABC_tran"/>
    <property type="match status" value="2"/>
</dbReference>
<accession>A0A0K9PSY2</accession>
<feature type="region of interest" description="Disordered" evidence="11">
    <location>
        <begin position="1"/>
        <end position="34"/>
    </location>
</feature>
<keyword evidence="10" id="KW-0325">Glycoprotein</keyword>
<feature type="domain" description="ABC transmembrane type-1" evidence="14">
    <location>
        <begin position="61"/>
        <end position="350"/>
    </location>
</feature>
<feature type="region of interest" description="Disordered" evidence="11">
    <location>
        <begin position="634"/>
        <end position="679"/>
    </location>
</feature>
<protein>
    <submittedName>
        <fullName evidence="15">ABC transporter B family member 11</fullName>
    </submittedName>
</protein>
<dbReference type="InterPro" id="IPR039421">
    <property type="entry name" value="Type_1_exporter"/>
</dbReference>
<feature type="domain" description="ABC transporter" evidence="13">
    <location>
        <begin position="385"/>
        <end position="621"/>
    </location>
</feature>
<dbReference type="InterPro" id="IPR027417">
    <property type="entry name" value="P-loop_NTPase"/>
</dbReference>
<evidence type="ECO:0000313" key="16">
    <source>
        <dbReference type="Proteomes" id="UP000036987"/>
    </source>
</evidence>
<dbReference type="Pfam" id="PF00664">
    <property type="entry name" value="ABC_membrane"/>
    <property type="match status" value="2"/>
</dbReference>
<dbReference type="OrthoDB" id="6500128at2759"/>
<dbReference type="CDD" id="cd18578">
    <property type="entry name" value="ABC_6TM_Pgp_ABCB1_D2_like"/>
    <property type="match status" value="1"/>
</dbReference>
<evidence type="ECO:0000256" key="8">
    <source>
        <dbReference type="ARBA" id="ARBA00022989"/>
    </source>
</evidence>
<evidence type="ECO:0000259" key="13">
    <source>
        <dbReference type="PROSITE" id="PS50893"/>
    </source>
</evidence>
<dbReference type="GO" id="GO:0140359">
    <property type="term" value="F:ABC-type transporter activity"/>
    <property type="evidence" value="ECO:0007669"/>
    <property type="project" value="InterPro"/>
</dbReference>
<evidence type="ECO:0000313" key="15">
    <source>
        <dbReference type="EMBL" id="KMZ71350.1"/>
    </source>
</evidence>
<feature type="transmembrane region" description="Helical" evidence="12">
    <location>
        <begin position="784"/>
        <end position="811"/>
    </location>
</feature>
<evidence type="ECO:0000256" key="5">
    <source>
        <dbReference type="ARBA" id="ARBA00022737"/>
    </source>
</evidence>
<feature type="transmembrane region" description="Helical" evidence="12">
    <location>
        <begin position="209"/>
        <end position="229"/>
    </location>
</feature>
<dbReference type="InterPro" id="IPR011527">
    <property type="entry name" value="ABC1_TM_dom"/>
</dbReference>
<dbReference type="PROSITE" id="PS00211">
    <property type="entry name" value="ABC_TRANSPORTER_1"/>
    <property type="match status" value="2"/>
</dbReference>
<feature type="transmembrane region" description="Helical" evidence="12">
    <location>
        <begin position="887"/>
        <end position="904"/>
    </location>
</feature>
<feature type="transmembrane region" description="Helical" evidence="12">
    <location>
        <begin position="740"/>
        <end position="764"/>
    </location>
</feature>
<keyword evidence="5" id="KW-0677">Repeat</keyword>
<dbReference type="GO" id="GO:0016887">
    <property type="term" value="F:ATP hydrolysis activity"/>
    <property type="evidence" value="ECO:0007669"/>
    <property type="project" value="InterPro"/>
</dbReference>
<reference evidence="16" key="1">
    <citation type="journal article" date="2016" name="Nature">
        <title>The genome of the seagrass Zostera marina reveals angiosperm adaptation to the sea.</title>
        <authorList>
            <person name="Olsen J.L."/>
            <person name="Rouze P."/>
            <person name="Verhelst B."/>
            <person name="Lin Y.-C."/>
            <person name="Bayer T."/>
            <person name="Collen J."/>
            <person name="Dattolo E."/>
            <person name="De Paoli E."/>
            <person name="Dittami S."/>
            <person name="Maumus F."/>
            <person name="Michel G."/>
            <person name="Kersting A."/>
            <person name="Lauritano C."/>
            <person name="Lohaus R."/>
            <person name="Toepel M."/>
            <person name="Tonon T."/>
            <person name="Vanneste K."/>
            <person name="Amirebrahimi M."/>
            <person name="Brakel J."/>
            <person name="Bostroem C."/>
            <person name="Chovatia M."/>
            <person name="Grimwood J."/>
            <person name="Jenkins J.W."/>
            <person name="Jueterbock A."/>
            <person name="Mraz A."/>
            <person name="Stam W.T."/>
            <person name="Tice H."/>
            <person name="Bornberg-Bauer E."/>
            <person name="Green P.J."/>
            <person name="Pearson G.A."/>
            <person name="Procaccini G."/>
            <person name="Duarte C.M."/>
            <person name="Schmutz J."/>
            <person name="Reusch T.B.H."/>
            <person name="Van de Peer Y."/>
        </authorList>
    </citation>
    <scope>NUCLEOTIDE SEQUENCE [LARGE SCALE GENOMIC DNA]</scope>
    <source>
        <strain evidence="16">cv. Finnish</strain>
    </source>
</reference>
<feature type="domain" description="ABC transmembrane type-1" evidence="14">
    <location>
        <begin position="744"/>
        <end position="1030"/>
    </location>
</feature>
<comment type="subcellular location">
    <subcellularLocation>
        <location evidence="1">Cell membrane</location>
        <topology evidence="1">Multi-pass membrane protein</topology>
    </subcellularLocation>
</comment>
<dbReference type="CDD" id="cd03249">
    <property type="entry name" value="ABC_MTABC3_MDL1_MDL2"/>
    <property type="match status" value="2"/>
</dbReference>
<dbReference type="CDD" id="cd18577">
    <property type="entry name" value="ABC_6TM_Pgp_ABCB1_D1_like"/>
    <property type="match status" value="1"/>
</dbReference>
<dbReference type="STRING" id="29655.A0A0K9PSY2"/>
<evidence type="ECO:0000256" key="12">
    <source>
        <dbReference type="SAM" id="Phobius"/>
    </source>
</evidence>
<dbReference type="SUPFAM" id="SSF52540">
    <property type="entry name" value="P-loop containing nucleoside triphosphate hydrolases"/>
    <property type="match status" value="2"/>
</dbReference>
<comment type="similarity">
    <text evidence="2">Belongs to the ABC transporter superfamily. ABCB family. Multidrug resistance exporter (TC 3.A.1.201) subfamily.</text>
</comment>
<dbReference type="SUPFAM" id="SSF90123">
    <property type="entry name" value="ABC transporter transmembrane region"/>
    <property type="match status" value="2"/>
</dbReference>
<dbReference type="GO" id="GO:0042626">
    <property type="term" value="F:ATPase-coupled transmembrane transporter activity"/>
    <property type="evidence" value="ECO:0000318"/>
    <property type="project" value="GO_Central"/>
</dbReference>
<evidence type="ECO:0000256" key="6">
    <source>
        <dbReference type="ARBA" id="ARBA00022741"/>
    </source>
</evidence>
<dbReference type="GO" id="GO:0010328">
    <property type="term" value="F:auxin influx transmembrane transporter activity"/>
    <property type="evidence" value="ECO:0007669"/>
    <property type="project" value="UniProtKB-ARBA"/>
</dbReference>
<dbReference type="EMBL" id="LFYR01000678">
    <property type="protein sequence ID" value="KMZ71350.1"/>
    <property type="molecule type" value="Genomic_DNA"/>
</dbReference>
<feature type="transmembrane region" description="Helical" evidence="12">
    <location>
        <begin position="57"/>
        <end position="81"/>
    </location>
</feature>
<dbReference type="GO" id="GO:0010329">
    <property type="term" value="F:auxin efflux transmembrane transporter activity"/>
    <property type="evidence" value="ECO:0007669"/>
    <property type="project" value="UniProtKB-ARBA"/>
</dbReference>
<dbReference type="PROSITE" id="PS50929">
    <property type="entry name" value="ABC_TM1F"/>
    <property type="match status" value="2"/>
</dbReference>
<dbReference type="InterPro" id="IPR003593">
    <property type="entry name" value="AAA+_ATPase"/>
</dbReference>
<evidence type="ECO:0000259" key="14">
    <source>
        <dbReference type="PROSITE" id="PS50929"/>
    </source>
</evidence>
<dbReference type="FunFam" id="1.20.1560.10:FF:000009">
    <property type="entry name" value="ABC transporter B family member 1"/>
    <property type="match status" value="1"/>
</dbReference>
<keyword evidence="3" id="KW-0813">Transport</keyword>
<keyword evidence="8 12" id="KW-1133">Transmembrane helix</keyword>
<dbReference type="InterPro" id="IPR017871">
    <property type="entry name" value="ABC_transporter-like_CS"/>
</dbReference>
<gene>
    <name evidence="15" type="ORF">ZOSMA_182G00410</name>
</gene>
<dbReference type="FunFam" id="3.40.50.300:FF:000066">
    <property type="entry name" value="ABC transporter B family member 1"/>
    <property type="match status" value="2"/>
</dbReference>
<keyword evidence="7" id="KW-0067">ATP-binding</keyword>
<comment type="caution">
    <text evidence="15">The sequence shown here is derived from an EMBL/GenBank/DDBJ whole genome shotgun (WGS) entry which is preliminary data.</text>
</comment>
<dbReference type="PROSITE" id="PS50893">
    <property type="entry name" value="ABC_TRANSPORTER_2"/>
    <property type="match status" value="2"/>
</dbReference>
<feature type="transmembrane region" description="Helical" evidence="12">
    <location>
        <begin position="186"/>
        <end position="203"/>
    </location>
</feature>
<dbReference type="GO" id="GO:0005524">
    <property type="term" value="F:ATP binding"/>
    <property type="evidence" value="ECO:0007669"/>
    <property type="project" value="UniProtKB-KW"/>
</dbReference>
<dbReference type="GO" id="GO:0016020">
    <property type="term" value="C:membrane"/>
    <property type="evidence" value="ECO:0000318"/>
    <property type="project" value="GO_Central"/>
</dbReference>
<evidence type="ECO:0000256" key="10">
    <source>
        <dbReference type="ARBA" id="ARBA00023180"/>
    </source>
</evidence>
<dbReference type="PANTHER" id="PTHR43394">
    <property type="entry name" value="ATP-DEPENDENT PERMEASE MDL1, MITOCHONDRIAL"/>
    <property type="match status" value="1"/>
</dbReference>
<evidence type="ECO:0000256" key="11">
    <source>
        <dbReference type="SAM" id="MobiDB-lite"/>
    </source>
</evidence>
<feature type="transmembrane region" description="Helical" evidence="12">
    <location>
        <begin position="110"/>
        <end position="130"/>
    </location>
</feature>
<evidence type="ECO:0000256" key="9">
    <source>
        <dbReference type="ARBA" id="ARBA00023136"/>
    </source>
</evidence>